<feature type="domain" description="Aldehyde oxidase/xanthine dehydrogenase a/b hammerhead" evidence="1">
    <location>
        <begin position="238"/>
        <end position="321"/>
    </location>
</feature>
<dbReference type="InterPro" id="IPR000674">
    <property type="entry name" value="Ald_Oxase/Xan_DH_a/b"/>
</dbReference>
<comment type="caution">
    <text evidence="2">The sequence shown here is derived from an EMBL/GenBank/DDBJ whole genome shotgun (WGS) entry which is preliminary data.</text>
</comment>
<dbReference type="PANTHER" id="PTHR47495">
    <property type="entry name" value="ALDEHYDE DEHYDROGENASE"/>
    <property type="match status" value="1"/>
</dbReference>
<dbReference type="AlphaFoldDB" id="A0A2G9CAY0"/>
<keyword evidence="3" id="KW-1185">Reference proteome</keyword>
<evidence type="ECO:0000313" key="2">
    <source>
        <dbReference type="EMBL" id="PIM53586.1"/>
    </source>
</evidence>
<gene>
    <name evidence="2" type="ORF">CS062_08915</name>
</gene>
<dbReference type="RefSeq" id="WP_099861306.1">
    <property type="nucleotide sequence ID" value="NZ_PEOG01000019.1"/>
</dbReference>
<dbReference type="InterPro" id="IPR037165">
    <property type="entry name" value="AldOxase/xan_DH_Mopterin-bd_sf"/>
</dbReference>
<dbReference type="Gene3D" id="3.30.365.10">
    <property type="entry name" value="Aldehyde oxidase/xanthine dehydrogenase, molybdopterin binding domain"/>
    <property type="match status" value="4"/>
</dbReference>
<dbReference type="Pfam" id="PF20256">
    <property type="entry name" value="MoCoBD_2"/>
    <property type="match status" value="2"/>
</dbReference>
<dbReference type="InterPro" id="IPR012368">
    <property type="entry name" value="OxRdtase_Mopterin-bd_su_IorB"/>
</dbReference>
<protein>
    <submittedName>
        <fullName evidence="2">Carbon monoxide dehydrogenase</fullName>
    </submittedName>
</protein>
<dbReference type="Proteomes" id="UP000231501">
    <property type="component" value="Unassembled WGS sequence"/>
</dbReference>
<dbReference type="SUPFAM" id="SSF56003">
    <property type="entry name" value="Molybdenum cofactor-binding domain"/>
    <property type="match status" value="2"/>
</dbReference>
<dbReference type="InterPro" id="IPR046867">
    <property type="entry name" value="AldOxase/xan_DH_MoCoBD2"/>
</dbReference>
<dbReference type="OrthoDB" id="9767994at2"/>
<name>A0A2G9CAY0_9BURK</name>
<organism evidence="2 3">
    <name type="scientific">Roseateles chitinivorans</name>
    <dbReference type="NCBI Taxonomy" id="2917965"/>
    <lineage>
        <taxon>Bacteria</taxon>
        <taxon>Pseudomonadati</taxon>
        <taxon>Pseudomonadota</taxon>
        <taxon>Betaproteobacteria</taxon>
        <taxon>Burkholderiales</taxon>
        <taxon>Sphaerotilaceae</taxon>
        <taxon>Roseateles</taxon>
    </lineage>
</organism>
<dbReference type="Pfam" id="PF02738">
    <property type="entry name" value="MoCoBD_1"/>
    <property type="match status" value="1"/>
</dbReference>
<proteinExistence type="predicted"/>
<dbReference type="GO" id="GO:0016491">
    <property type="term" value="F:oxidoreductase activity"/>
    <property type="evidence" value="ECO:0007669"/>
    <property type="project" value="InterPro"/>
</dbReference>
<dbReference type="SMART" id="SM01008">
    <property type="entry name" value="Ald_Xan_dh_C"/>
    <property type="match status" value="1"/>
</dbReference>
<evidence type="ECO:0000259" key="1">
    <source>
        <dbReference type="SMART" id="SM01008"/>
    </source>
</evidence>
<dbReference type="PANTHER" id="PTHR47495:SF2">
    <property type="entry name" value="ALDEHYDE DEHYDROGENASE"/>
    <property type="match status" value="1"/>
</dbReference>
<dbReference type="InterPro" id="IPR052516">
    <property type="entry name" value="N-heterocyclic_Hydroxylase"/>
</dbReference>
<dbReference type="Gene3D" id="3.90.1170.50">
    <property type="entry name" value="Aldehyde oxidase/xanthine dehydrogenase, a/b hammerhead"/>
    <property type="match status" value="1"/>
</dbReference>
<reference evidence="2 3" key="1">
    <citation type="submission" date="2017-11" db="EMBL/GenBank/DDBJ databases">
        <title>Draft genome sequence of Mitsuaria sp. HWN-4.</title>
        <authorList>
            <person name="Gundlapally S.R."/>
        </authorList>
    </citation>
    <scope>NUCLEOTIDE SEQUENCE [LARGE SCALE GENOMIC DNA]</scope>
    <source>
        <strain evidence="2 3">HWN-4</strain>
    </source>
</reference>
<accession>A0A2G9CAY0</accession>
<dbReference type="EMBL" id="PEOG01000019">
    <property type="protein sequence ID" value="PIM53586.1"/>
    <property type="molecule type" value="Genomic_DNA"/>
</dbReference>
<dbReference type="PIRSF" id="PIRSF036389">
    <property type="entry name" value="IOR_B"/>
    <property type="match status" value="1"/>
</dbReference>
<dbReference type="InterPro" id="IPR008274">
    <property type="entry name" value="AldOxase/xan_DH_MoCoBD1"/>
</dbReference>
<evidence type="ECO:0000313" key="3">
    <source>
        <dbReference type="Proteomes" id="UP000231501"/>
    </source>
</evidence>
<sequence>MRPMFQYLSGELAAALADAPESSDAPGEGGLGRRVFLKLGLAAGFALYAAPGGAQEASTGGSAPGAPEPLKPFQQPSAFVAIDADGIVTVTIGKIDFGQGVQTALPMLVAEEMDADWSKVRCELAPAGEAYKDPFFHIQMVGGSTSIKASWQQYREIGARMRAMLVAAAAKQLNTPAAQLRTESGSVVTPDGRRLGYGALAQAAFAEPVPPSVPLKDPSQFKLIGKPVNRLDARAKSSGRQDFGIDLQLPGQRTVVMVHPPVFGGRVARFDAAPALAVPGVEEVLQVPLTGGATGLAIVANGFWPARKARELVKVDWDLAGVERVDSAAQLAQFRALAKQPGIVVQRADTAALTAKPAPALITAEFTFPYLAHTPMEPLNCTIDFRGDRCTVWVGSQFQTVDQAQVAGVLGLKPEQVTLHTMTAGGGFGRRATPTSDYVVEAAQVAKARHAAGKPGPVKMIWTREDDVRGGYYRPTHLHRVEIAHDRQGGVLAWKHVIVGQSITMGTPFADFMVKNGADATMTEGVAESAYPFPIALEVHHPKANVPVLWWRSVGHTHTAFVMETLVDELARAGRLDPVAYRRQLLARHERHLAALDLAVAKSGYGKTTLAKGRAWGVAVHESFNTVVAYVVEVSMKGGRPVLHRVTAGVHCNLAVNPRTIEAQVQGALVMGIGMTLPGAAITLKNGEVEQSNWHDYRVPIHVDAPPVDLHIVPSADPPTGMGECGVPPIAPAIANAVAALTGKRWRSLPFPA</sequence>